<comment type="caution">
    <text evidence="3">The sequence shown here is derived from an EMBL/GenBank/DDBJ whole genome shotgun (WGS) entry which is preliminary data.</text>
</comment>
<accession>A0A9P1FUR0</accession>
<organism evidence="3">
    <name type="scientific">Cladocopium goreaui</name>
    <dbReference type="NCBI Taxonomy" id="2562237"/>
    <lineage>
        <taxon>Eukaryota</taxon>
        <taxon>Sar</taxon>
        <taxon>Alveolata</taxon>
        <taxon>Dinophyceae</taxon>
        <taxon>Suessiales</taxon>
        <taxon>Symbiodiniaceae</taxon>
        <taxon>Cladocopium</taxon>
    </lineage>
</organism>
<dbReference type="AlphaFoldDB" id="A0A9P1FUR0"/>
<proteinExistence type="predicted"/>
<dbReference type="OrthoDB" id="443761at2759"/>
<reference evidence="3" key="1">
    <citation type="submission" date="2022-10" db="EMBL/GenBank/DDBJ databases">
        <authorList>
            <person name="Chen Y."/>
            <person name="Dougan E. K."/>
            <person name="Chan C."/>
            <person name="Rhodes N."/>
            <person name="Thang M."/>
        </authorList>
    </citation>
    <scope>NUCLEOTIDE SEQUENCE</scope>
</reference>
<evidence type="ECO:0000313" key="5">
    <source>
        <dbReference type="EMBL" id="CAL4774857.1"/>
    </source>
</evidence>
<feature type="domain" description="DUF4116" evidence="2">
    <location>
        <begin position="236"/>
        <end position="280"/>
    </location>
</feature>
<reference evidence="4" key="2">
    <citation type="submission" date="2024-04" db="EMBL/GenBank/DDBJ databases">
        <authorList>
            <person name="Chen Y."/>
            <person name="Shah S."/>
            <person name="Dougan E. K."/>
            <person name="Thang M."/>
            <person name="Chan C."/>
        </authorList>
    </citation>
    <scope>NUCLEOTIDE SEQUENCE [LARGE SCALE GENOMIC DNA]</scope>
</reference>
<feature type="compositionally biased region" description="Acidic residues" evidence="1">
    <location>
        <begin position="43"/>
        <end position="52"/>
    </location>
</feature>
<feature type="domain" description="DUF4116" evidence="2">
    <location>
        <begin position="307"/>
        <end position="355"/>
    </location>
</feature>
<evidence type="ECO:0000313" key="4">
    <source>
        <dbReference type="EMBL" id="CAL1140920.1"/>
    </source>
</evidence>
<feature type="non-terminal residue" evidence="3">
    <location>
        <position position="413"/>
    </location>
</feature>
<dbReference type="Pfam" id="PF13475">
    <property type="entry name" value="DUF4116"/>
    <property type="match status" value="2"/>
</dbReference>
<feature type="compositionally biased region" description="Basic and acidic residues" evidence="1">
    <location>
        <begin position="1"/>
        <end position="26"/>
    </location>
</feature>
<feature type="region of interest" description="Disordered" evidence="1">
    <location>
        <begin position="1"/>
        <end position="54"/>
    </location>
</feature>
<sequence length="413" mass="46876">EEAEQKRRLDAAIAAAREEDARRQEREEEMLNDGQDRAREDEGVQLDEDDSQEVSPAECIAEQHIVNAWRRTQEQQVRKELMAQEVEEEGASMSKQMSKQMSMQIDVNISDIQGPLRTIKAERSWLVADIKKILERTEKIHRGRQRLLLGDGDVDDLQPLMNLAHSGPLNFVLVVCMDKHYRIDLFMEAFQVSWRVLQFASASIRANPKIIKLALQKDWHSLAFAAPSLRTDYRMARLAVKRSGLALEVLTPEMRNDRPLVLMAVQQDWQALKFASLRLRGDPGVVMEAVRQSIGALEFASQKLRGDRSLMLLAVKRDGGALRFASSKLQADVDLVIEALRQDGKAIVHAAPEVRADPKLHAAMKGNSEVLRFLGFDSRDRLSTEQELFDAYMGSWTSPYDDATIAAVLRRHR</sequence>
<dbReference type="EMBL" id="CAMXCT030001177">
    <property type="protein sequence ID" value="CAL4774857.1"/>
    <property type="molecule type" value="Genomic_DNA"/>
</dbReference>
<dbReference type="EMBL" id="CAMXCT020001177">
    <property type="protein sequence ID" value="CAL1140920.1"/>
    <property type="molecule type" value="Genomic_DNA"/>
</dbReference>
<evidence type="ECO:0000313" key="6">
    <source>
        <dbReference type="Proteomes" id="UP001152797"/>
    </source>
</evidence>
<keyword evidence="6" id="KW-1185">Reference proteome</keyword>
<dbReference type="InterPro" id="IPR025197">
    <property type="entry name" value="DUF4116"/>
</dbReference>
<dbReference type="SUPFAM" id="SSF54236">
    <property type="entry name" value="Ubiquitin-like"/>
    <property type="match status" value="1"/>
</dbReference>
<gene>
    <name evidence="3" type="ORF">C1SCF055_LOCUS14806</name>
</gene>
<name>A0A9P1FUR0_9DINO</name>
<evidence type="ECO:0000256" key="1">
    <source>
        <dbReference type="SAM" id="MobiDB-lite"/>
    </source>
</evidence>
<dbReference type="InterPro" id="IPR029071">
    <property type="entry name" value="Ubiquitin-like_domsf"/>
</dbReference>
<evidence type="ECO:0000259" key="2">
    <source>
        <dbReference type="Pfam" id="PF13475"/>
    </source>
</evidence>
<dbReference type="EMBL" id="CAMXCT010001177">
    <property type="protein sequence ID" value="CAI3987545.1"/>
    <property type="molecule type" value="Genomic_DNA"/>
</dbReference>
<evidence type="ECO:0000313" key="3">
    <source>
        <dbReference type="EMBL" id="CAI3987545.1"/>
    </source>
</evidence>
<dbReference type="CDD" id="cd17039">
    <property type="entry name" value="Ubl_ubiquitin_like"/>
    <property type="match status" value="1"/>
</dbReference>
<protein>
    <submittedName>
        <fullName evidence="5">Acyl-CoA dehydrogenase family member 11</fullName>
    </submittedName>
</protein>
<dbReference type="Proteomes" id="UP001152797">
    <property type="component" value="Unassembled WGS sequence"/>
</dbReference>